<feature type="domain" description="Glycosyltransferase 2-like" evidence="10">
    <location>
        <begin position="9"/>
        <end position="170"/>
    </location>
</feature>
<dbReference type="InterPro" id="IPR029044">
    <property type="entry name" value="Nucleotide-diphossugar_trans"/>
</dbReference>
<evidence type="ECO:0000256" key="7">
    <source>
        <dbReference type="ARBA" id="ARBA00037904"/>
    </source>
</evidence>
<evidence type="ECO:0000256" key="8">
    <source>
        <dbReference type="ARBA" id="ARBA00038120"/>
    </source>
</evidence>
<keyword evidence="12" id="KW-1185">Reference proteome</keyword>
<dbReference type="Gene3D" id="3.90.550.10">
    <property type="entry name" value="Spore Coat Polysaccharide Biosynthesis Protein SpsA, Chain A"/>
    <property type="match status" value="1"/>
</dbReference>
<dbReference type="PANTHER" id="PTHR43646:SF2">
    <property type="entry name" value="GLYCOSYLTRANSFERASE 2-LIKE DOMAIN-CONTAINING PROTEIN"/>
    <property type="match status" value="1"/>
</dbReference>
<comment type="subcellular location">
    <subcellularLocation>
        <location evidence="1">Cell membrane</location>
    </subcellularLocation>
</comment>
<keyword evidence="5" id="KW-0472">Membrane</keyword>
<dbReference type="EMBL" id="CP092488">
    <property type="protein sequence ID" value="UMB71639.1"/>
    <property type="molecule type" value="Genomic_DNA"/>
</dbReference>
<evidence type="ECO:0000259" key="10">
    <source>
        <dbReference type="Pfam" id="PF00535"/>
    </source>
</evidence>
<evidence type="ECO:0000256" key="2">
    <source>
        <dbReference type="ARBA" id="ARBA00022475"/>
    </source>
</evidence>
<keyword evidence="3" id="KW-0328">Glycosyltransferase</keyword>
<keyword evidence="4" id="KW-0808">Transferase</keyword>
<comment type="function">
    <text evidence="6">Catalyzes the glycosylation of 4,4'-diaponeurosporenoate, i.e. the esterification of glucose at the C1'' position with the carboxyl group of 4,4'-diaponeurosporenic acid, to form glycosyl-4,4'-diaponeurosporenoate. This is a step in the biosynthesis of staphyloxanthin, an orange pigment present in most staphylococci strains.</text>
</comment>
<dbReference type="Proteomes" id="UP001055336">
    <property type="component" value="Chromosome"/>
</dbReference>
<comment type="similarity">
    <text evidence="8">Belongs to the glycosyltransferase 2 family. CrtQ subfamily.</text>
</comment>
<dbReference type="InterPro" id="IPR001173">
    <property type="entry name" value="Glyco_trans_2-like"/>
</dbReference>
<dbReference type="Pfam" id="PF00535">
    <property type="entry name" value="Glycos_transf_2"/>
    <property type="match status" value="1"/>
</dbReference>
<keyword evidence="2" id="KW-1003">Cell membrane</keyword>
<organism evidence="11 12">
    <name type="scientific">Mycobacterium paraterrae</name>
    <dbReference type="NCBI Taxonomy" id="577492"/>
    <lineage>
        <taxon>Bacteria</taxon>
        <taxon>Bacillati</taxon>
        <taxon>Actinomycetota</taxon>
        <taxon>Actinomycetes</taxon>
        <taxon>Mycobacteriales</taxon>
        <taxon>Mycobacteriaceae</taxon>
        <taxon>Mycobacterium</taxon>
    </lineage>
</organism>
<reference evidence="11" key="1">
    <citation type="submission" date="2022-08" db="EMBL/GenBank/DDBJ databases">
        <title>Whole genome sequencing of non-tuberculosis mycobacteria type-strains.</title>
        <authorList>
            <person name="Igarashi Y."/>
            <person name="Osugi A."/>
            <person name="Mitarai S."/>
        </authorList>
    </citation>
    <scope>NUCLEOTIDE SEQUENCE</scope>
    <source>
        <strain evidence="11">DSM 45127</strain>
    </source>
</reference>
<sequence>MTAEAGAVVVVPAHNEFDALWRCLSAVRTAAVAVAIPTEVVVVLDACEDDSASLEGQFGPAVHFLAVDERNVGAARSAGFRYAKTELHAVGPRIWYATTDADTEVGGDWLMRQLGWGADMVLGQVRVAEWRHHSPEVAAEYEARYRAETPFHQHIHGANMGFRSEAYWRVGGFAALRSGEDVDLVDRFRAAGMHIVSDDELSVTTSDRWNARAPGGFADHLAEVSKEVLGRADEVS</sequence>
<evidence type="ECO:0000256" key="5">
    <source>
        <dbReference type="ARBA" id="ARBA00023136"/>
    </source>
</evidence>
<dbReference type="RefSeq" id="WP_240263392.1">
    <property type="nucleotide sequence ID" value="NZ_CP092488.2"/>
</dbReference>
<evidence type="ECO:0000256" key="1">
    <source>
        <dbReference type="ARBA" id="ARBA00004236"/>
    </source>
</evidence>
<dbReference type="PANTHER" id="PTHR43646">
    <property type="entry name" value="GLYCOSYLTRANSFERASE"/>
    <property type="match status" value="1"/>
</dbReference>
<evidence type="ECO:0000256" key="9">
    <source>
        <dbReference type="ARBA" id="ARBA00040345"/>
    </source>
</evidence>
<gene>
    <name evidence="11" type="ORF">MKK62_10610</name>
</gene>
<evidence type="ECO:0000256" key="4">
    <source>
        <dbReference type="ARBA" id="ARBA00022679"/>
    </source>
</evidence>
<evidence type="ECO:0000313" key="12">
    <source>
        <dbReference type="Proteomes" id="UP001055336"/>
    </source>
</evidence>
<evidence type="ECO:0000256" key="3">
    <source>
        <dbReference type="ARBA" id="ARBA00022676"/>
    </source>
</evidence>
<evidence type="ECO:0000256" key="6">
    <source>
        <dbReference type="ARBA" id="ARBA00037281"/>
    </source>
</evidence>
<dbReference type="SUPFAM" id="SSF53448">
    <property type="entry name" value="Nucleotide-diphospho-sugar transferases"/>
    <property type="match status" value="1"/>
</dbReference>
<accession>A0ABY3VQA9</accession>
<proteinExistence type="inferred from homology"/>
<name>A0ABY3VQA9_9MYCO</name>
<evidence type="ECO:0000313" key="11">
    <source>
        <dbReference type="EMBL" id="UMB71639.1"/>
    </source>
</evidence>
<protein>
    <recommendedName>
        <fullName evidence="9">4,4'-diaponeurosporenoate glycosyltransferase</fullName>
    </recommendedName>
</protein>
<comment type="pathway">
    <text evidence="7">Carotenoid biosynthesis; staphyloxanthin biosynthesis; staphyloxanthin from farnesyl diphosphate: step 4/5.</text>
</comment>